<protein>
    <submittedName>
        <fullName evidence="1">Uncharacterized protein</fullName>
    </submittedName>
</protein>
<reference evidence="1" key="1">
    <citation type="submission" date="2018-05" db="EMBL/GenBank/DDBJ databases">
        <authorList>
            <person name="Lanie J.A."/>
            <person name="Ng W.-L."/>
            <person name="Kazmierczak K.M."/>
            <person name="Andrzejewski T.M."/>
            <person name="Davidsen T.M."/>
            <person name="Wayne K.J."/>
            <person name="Tettelin H."/>
            <person name="Glass J.I."/>
            <person name="Rusch D."/>
            <person name="Podicherti R."/>
            <person name="Tsui H.-C.T."/>
            <person name="Winkler M.E."/>
        </authorList>
    </citation>
    <scope>NUCLEOTIDE SEQUENCE</scope>
</reference>
<dbReference type="EMBL" id="UINC01017005">
    <property type="protein sequence ID" value="SVA70357.1"/>
    <property type="molecule type" value="Genomic_DNA"/>
</dbReference>
<organism evidence="1">
    <name type="scientific">marine metagenome</name>
    <dbReference type="NCBI Taxonomy" id="408172"/>
    <lineage>
        <taxon>unclassified sequences</taxon>
        <taxon>metagenomes</taxon>
        <taxon>ecological metagenomes</taxon>
    </lineage>
</organism>
<gene>
    <name evidence="1" type="ORF">METZ01_LOCUS123211</name>
</gene>
<sequence>MKQVTISISNYFICALEQKKITDKMPQPHQQLYDG</sequence>
<evidence type="ECO:0000313" key="1">
    <source>
        <dbReference type="EMBL" id="SVA70357.1"/>
    </source>
</evidence>
<name>A0A381Y1Q6_9ZZZZ</name>
<proteinExistence type="predicted"/>
<accession>A0A381Y1Q6</accession>
<dbReference type="AlphaFoldDB" id="A0A381Y1Q6"/>